<protein>
    <submittedName>
        <fullName evidence="2">Putative glycosyltransferase</fullName>
    </submittedName>
</protein>
<dbReference type="GO" id="GO:0035438">
    <property type="term" value="F:cyclic-di-GMP binding"/>
    <property type="evidence" value="ECO:0007669"/>
    <property type="project" value="InterPro"/>
</dbReference>
<dbReference type="AlphaFoldDB" id="L0GZ53"/>
<keyword evidence="2" id="KW-0808">Transferase</keyword>
<evidence type="ECO:0000313" key="2">
    <source>
        <dbReference type="EMBL" id="AGA90589.1"/>
    </source>
</evidence>
<evidence type="ECO:0000313" key="3">
    <source>
        <dbReference type="Proteomes" id="UP000010816"/>
    </source>
</evidence>
<dbReference type="GO" id="GO:0016740">
    <property type="term" value="F:transferase activity"/>
    <property type="evidence" value="ECO:0007669"/>
    <property type="project" value="UniProtKB-KW"/>
</dbReference>
<proteinExistence type="predicted"/>
<dbReference type="EMBL" id="CP003051">
    <property type="protein sequence ID" value="AGA90589.1"/>
    <property type="molecule type" value="Genomic_DNA"/>
</dbReference>
<dbReference type="eggNOG" id="ENOG502Z8WY">
    <property type="taxonomic scope" value="Bacteria"/>
</dbReference>
<evidence type="ECO:0000259" key="1">
    <source>
        <dbReference type="Pfam" id="PF07238"/>
    </source>
</evidence>
<dbReference type="SUPFAM" id="SSF141371">
    <property type="entry name" value="PilZ domain-like"/>
    <property type="match status" value="1"/>
</dbReference>
<dbReference type="Proteomes" id="UP000010816">
    <property type="component" value="Chromosome"/>
</dbReference>
<dbReference type="InterPro" id="IPR009875">
    <property type="entry name" value="PilZ_domain"/>
</dbReference>
<accession>L0GZ53</accession>
<gene>
    <name evidence="2" type="ORF">Thimo_1820</name>
</gene>
<reference evidence="2 3" key="1">
    <citation type="submission" date="2011-09" db="EMBL/GenBank/DDBJ databases">
        <title>Complete sequence of chromosome of Thioflavicoccus mobilis 8321.</title>
        <authorList>
            <consortium name="US DOE Joint Genome Institute"/>
            <person name="Lucas S."/>
            <person name="Han J."/>
            <person name="Lapidus A."/>
            <person name="Cheng J.-F."/>
            <person name="Goodwin L."/>
            <person name="Pitluck S."/>
            <person name="Peters L."/>
            <person name="Ovchinnikova G."/>
            <person name="Lu M."/>
            <person name="Detter J.C."/>
            <person name="Han C."/>
            <person name="Tapia R."/>
            <person name="Land M."/>
            <person name="Hauser L."/>
            <person name="Kyrpides N."/>
            <person name="Ivanova N."/>
            <person name="Pagani I."/>
            <person name="Vogl K."/>
            <person name="Liu Z."/>
            <person name="Imhoff J."/>
            <person name="Thiel V."/>
            <person name="Frigaard N.-U."/>
            <person name="Bryant D."/>
            <person name="Woyke T."/>
        </authorList>
    </citation>
    <scope>NUCLEOTIDE SEQUENCE [LARGE SCALE GENOMIC DNA]</scope>
    <source>
        <strain evidence="2 3">8321</strain>
    </source>
</reference>
<dbReference type="Gene3D" id="2.40.10.220">
    <property type="entry name" value="predicted glycosyltransferase like domains"/>
    <property type="match status" value="1"/>
</dbReference>
<feature type="domain" description="PilZ" evidence="1">
    <location>
        <begin position="14"/>
        <end position="114"/>
    </location>
</feature>
<dbReference type="HOGENOM" id="CLU_1194440_0_0_6"/>
<name>L0GZ53_9GAMM</name>
<organism evidence="2 3">
    <name type="scientific">Thioflavicoccus mobilis 8321</name>
    <dbReference type="NCBI Taxonomy" id="765912"/>
    <lineage>
        <taxon>Bacteria</taxon>
        <taxon>Pseudomonadati</taxon>
        <taxon>Pseudomonadota</taxon>
        <taxon>Gammaproteobacteria</taxon>
        <taxon>Chromatiales</taxon>
        <taxon>Chromatiaceae</taxon>
        <taxon>Thioflavicoccus</taxon>
    </lineage>
</organism>
<dbReference type="KEGG" id="tmb:Thimo_1820"/>
<sequence length="251" mass="28425">MMRQATDGRMTSSRRRHFRVPMDIAVRLIAEDVGEQLFVQNRDISWGGVQFVLPKGSLAQTEPVRLIFPWSKGGKFVVDAEVLRINPLENGHTFVAARFSSISMNDQQRLEKLLRMLEAVHKMPQGEELVPSLEVLFNDPQDMASKVAEVATGRLSVTVFSPYEVNQSICLVLVGITELPVLRLRARVNEVRIFVSEALAGRQAYELDLSFEHPLGELKRVAESFIEQLCKIDPTLKSDWSFSVDHSLEFE</sequence>
<dbReference type="Pfam" id="PF07238">
    <property type="entry name" value="PilZ"/>
    <property type="match status" value="1"/>
</dbReference>
<keyword evidence="3" id="KW-1185">Reference proteome</keyword>